<dbReference type="AlphaFoldDB" id="B1ZIP3"/>
<sequence>MSAEPDAFLGGRLRLRQPPRGAHRAGTDAVLLARLVVPAPGDTLYDLGASTGAVGLAAARMSEACRVVLVERDPDLAALARENASANGLAERVAVIAADVLAPGAQRRAAGLQAGCADIVLTNPPFFEVGGHRPSPVPQKASAHAFAAGGLDLWLRTCADLLRPGGRLGLIHRADALPACLDALRGRFGDCAVRPVHARSDRPAIRVLIAAVKGSRAPCQLLPPLVLQDEAGRFTPEAEALHRGTSWPAA</sequence>
<dbReference type="PANTHER" id="PTHR47739:SF1">
    <property type="entry name" value="TRNA1(VAL) (ADENINE(37)-N6)-METHYLTRANSFERASE"/>
    <property type="match status" value="1"/>
</dbReference>
<name>B1ZIP3_METPB</name>
<dbReference type="GO" id="GO:0032259">
    <property type="term" value="P:methylation"/>
    <property type="evidence" value="ECO:0007669"/>
    <property type="project" value="UniProtKB-KW"/>
</dbReference>
<dbReference type="RefSeq" id="WP_012455167.1">
    <property type="nucleotide sequence ID" value="NC_010725.1"/>
</dbReference>
<dbReference type="InterPro" id="IPR029063">
    <property type="entry name" value="SAM-dependent_MTases_sf"/>
</dbReference>
<dbReference type="HOGENOM" id="CLU_061983_1_1_5"/>
<keyword evidence="1 4" id="KW-0489">Methyltransferase</keyword>
<dbReference type="CDD" id="cd02440">
    <property type="entry name" value="AdoMet_MTases"/>
    <property type="match status" value="1"/>
</dbReference>
<evidence type="ECO:0000256" key="1">
    <source>
        <dbReference type="ARBA" id="ARBA00022603"/>
    </source>
</evidence>
<dbReference type="Gene3D" id="3.40.50.150">
    <property type="entry name" value="Vaccinia Virus protein VP39"/>
    <property type="match status" value="1"/>
</dbReference>
<reference evidence="4" key="1">
    <citation type="submission" date="2008-04" db="EMBL/GenBank/DDBJ databases">
        <title>Complete sequence of chromosome of Methylobacterium populi BJ001.</title>
        <authorList>
            <consortium name="US DOE Joint Genome Institute"/>
            <person name="Copeland A."/>
            <person name="Lucas S."/>
            <person name="Lapidus A."/>
            <person name="Glavina del Rio T."/>
            <person name="Dalin E."/>
            <person name="Tice H."/>
            <person name="Bruce D."/>
            <person name="Goodwin L."/>
            <person name="Pitluck S."/>
            <person name="Chertkov O."/>
            <person name="Brettin T."/>
            <person name="Detter J.C."/>
            <person name="Han C."/>
            <person name="Kuske C.R."/>
            <person name="Schmutz J."/>
            <person name="Larimer F."/>
            <person name="Land M."/>
            <person name="Hauser L."/>
            <person name="Kyrpides N."/>
            <person name="Mikhailova N."/>
            <person name="Marx C."/>
            <person name="Richardson P."/>
        </authorList>
    </citation>
    <scope>NUCLEOTIDE SEQUENCE [LARGE SCALE GENOMIC DNA]</scope>
    <source>
        <strain evidence="4">BJ001</strain>
    </source>
</reference>
<keyword evidence="2" id="KW-0949">S-adenosyl-L-methionine</keyword>
<dbReference type="STRING" id="441620.Mpop_3299"/>
<dbReference type="PANTHER" id="PTHR47739">
    <property type="entry name" value="TRNA1(VAL) (ADENINE(37)-N6)-METHYLTRANSFERASE"/>
    <property type="match status" value="1"/>
</dbReference>
<evidence type="ECO:0000256" key="2">
    <source>
        <dbReference type="ARBA" id="ARBA00022691"/>
    </source>
</evidence>
<keyword evidence="4" id="KW-0808">Transferase</keyword>
<evidence type="ECO:0000313" key="4">
    <source>
        <dbReference type="EMBL" id="ACB81450.1"/>
    </source>
</evidence>
<feature type="domain" description="Methyltransferase small" evidence="3">
    <location>
        <begin position="30"/>
        <end position="129"/>
    </location>
</feature>
<dbReference type="KEGG" id="mpo:Mpop_3299"/>
<protein>
    <submittedName>
        <fullName evidence="4">Methyltransferase small</fullName>
    </submittedName>
</protein>
<evidence type="ECO:0000259" key="3">
    <source>
        <dbReference type="Pfam" id="PF05175"/>
    </source>
</evidence>
<dbReference type="GO" id="GO:0008168">
    <property type="term" value="F:methyltransferase activity"/>
    <property type="evidence" value="ECO:0007669"/>
    <property type="project" value="UniProtKB-KW"/>
</dbReference>
<dbReference type="EMBL" id="CP001029">
    <property type="protein sequence ID" value="ACB81450.1"/>
    <property type="molecule type" value="Genomic_DNA"/>
</dbReference>
<accession>B1ZIP3</accession>
<gene>
    <name evidence="4" type="ordered locus">Mpop_3299</name>
</gene>
<dbReference type="eggNOG" id="COG4123">
    <property type="taxonomic scope" value="Bacteria"/>
</dbReference>
<organism evidence="4 5">
    <name type="scientific">Methylorubrum populi (strain ATCC BAA-705 / NCIMB 13946 / BJ001)</name>
    <name type="common">Methylobacterium populi</name>
    <dbReference type="NCBI Taxonomy" id="441620"/>
    <lineage>
        <taxon>Bacteria</taxon>
        <taxon>Pseudomonadati</taxon>
        <taxon>Pseudomonadota</taxon>
        <taxon>Alphaproteobacteria</taxon>
        <taxon>Hyphomicrobiales</taxon>
        <taxon>Methylobacteriaceae</taxon>
        <taxon>Methylorubrum</taxon>
    </lineage>
</organism>
<dbReference type="Proteomes" id="UP000007136">
    <property type="component" value="Chromosome"/>
</dbReference>
<dbReference type="InterPro" id="IPR007848">
    <property type="entry name" value="Small_mtfrase_dom"/>
</dbReference>
<dbReference type="OrthoDB" id="5489421at2"/>
<dbReference type="Pfam" id="PF05175">
    <property type="entry name" value="MTS"/>
    <property type="match status" value="1"/>
</dbReference>
<dbReference type="SUPFAM" id="SSF53335">
    <property type="entry name" value="S-adenosyl-L-methionine-dependent methyltransferases"/>
    <property type="match status" value="1"/>
</dbReference>
<proteinExistence type="predicted"/>
<dbReference type="InterPro" id="IPR050210">
    <property type="entry name" value="tRNA_Adenine-N(6)_MTase"/>
</dbReference>
<evidence type="ECO:0000313" key="5">
    <source>
        <dbReference type="Proteomes" id="UP000007136"/>
    </source>
</evidence>